<keyword evidence="3" id="KW-1185">Reference proteome</keyword>
<evidence type="ECO:0000256" key="1">
    <source>
        <dbReference type="SAM" id="Phobius"/>
    </source>
</evidence>
<name>A0A1C4VS61_MICVI</name>
<sequence length="70" mass="7664">MCLPMTAEAKERGRLRLALFLLGVAGWLSLGLAAQLGLISWEFARQAGVVLSLLVFAILIARSLLRRVRS</sequence>
<dbReference type="Proteomes" id="UP000198242">
    <property type="component" value="Chromosome I"/>
</dbReference>
<dbReference type="EMBL" id="LT607411">
    <property type="protein sequence ID" value="SCE86797.1"/>
    <property type="molecule type" value="Genomic_DNA"/>
</dbReference>
<organism evidence="2 3">
    <name type="scientific">Micromonospora viridifaciens</name>
    <dbReference type="NCBI Taxonomy" id="1881"/>
    <lineage>
        <taxon>Bacteria</taxon>
        <taxon>Bacillati</taxon>
        <taxon>Actinomycetota</taxon>
        <taxon>Actinomycetes</taxon>
        <taxon>Micromonosporales</taxon>
        <taxon>Micromonosporaceae</taxon>
        <taxon>Micromonospora</taxon>
    </lineage>
</organism>
<accession>A0A1C4VS61</accession>
<reference evidence="3" key="1">
    <citation type="submission" date="2016-06" db="EMBL/GenBank/DDBJ databases">
        <authorList>
            <person name="Varghese N."/>
            <person name="Submissions Spin"/>
        </authorList>
    </citation>
    <scope>NUCLEOTIDE SEQUENCE [LARGE SCALE GENOMIC DNA]</scope>
    <source>
        <strain evidence="3">DSM 43909</strain>
    </source>
</reference>
<keyword evidence="1" id="KW-1133">Transmembrane helix</keyword>
<gene>
    <name evidence="2" type="ORF">GA0074695_1736</name>
</gene>
<keyword evidence="1" id="KW-0472">Membrane</keyword>
<evidence type="ECO:0000313" key="3">
    <source>
        <dbReference type="Proteomes" id="UP000198242"/>
    </source>
</evidence>
<dbReference type="AlphaFoldDB" id="A0A1C4VS61"/>
<protein>
    <submittedName>
        <fullName evidence="2">Uncharacterized protein</fullName>
    </submittedName>
</protein>
<keyword evidence="1" id="KW-0812">Transmembrane</keyword>
<proteinExistence type="predicted"/>
<evidence type="ECO:0000313" key="2">
    <source>
        <dbReference type="EMBL" id="SCE86797.1"/>
    </source>
</evidence>
<feature type="transmembrane region" description="Helical" evidence="1">
    <location>
        <begin position="43"/>
        <end position="65"/>
    </location>
</feature>